<sequence length="164" mass="17824">MAERGVTCLQKQGQRLLPVTAPRLPYEEGRVGLAAGRREGLTIERAGGVGPPETQQQEKRLSGTGQRLLPVTAPRLPYEEGRVGVAAGRREGLTIERAGGVGPQETQRQEKRLSGTVRRREGTQRQGKGGKKYGVEVARMAERGATCLQKQGQRLLPVIALRLP</sequence>
<dbReference type="AlphaFoldDB" id="A0AAV7MZP1"/>
<evidence type="ECO:0000313" key="3">
    <source>
        <dbReference type="Proteomes" id="UP001066276"/>
    </source>
</evidence>
<dbReference type="EMBL" id="JANPWB010000013">
    <property type="protein sequence ID" value="KAJ1109230.1"/>
    <property type="molecule type" value="Genomic_DNA"/>
</dbReference>
<dbReference type="Proteomes" id="UP001066276">
    <property type="component" value="Chromosome 9"/>
</dbReference>
<protein>
    <submittedName>
        <fullName evidence="2">Uncharacterized protein</fullName>
    </submittedName>
</protein>
<evidence type="ECO:0000256" key="1">
    <source>
        <dbReference type="SAM" id="MobiDB-lite"/>
    </source>
</evidence>
<name>A0AAV7MZP1_PLEWA</name>
<organism evidence="2 3">
    <name type="scientific">Pleurodeles waltl</name>
    <name type="common">Iberian ribbed newt</name>
    <dbReference type="NCBI Taxonomy" id="8319"/>
    <lineage>
        <taxon>Eukaryota</taxon>
        <taxon>Metazoa</taxon>
        <taxon>Chordata</taxon>
        <taxon>Craniata</taxon>
        <taxon>Vertebrata</taxon>
        <taxon>Euteleostomi</taxon>
        <taxon>Amphibia</taxon>
        <taxon>Batrachia</taxon>
        <taxon>Caudata</taxon>
        <taxon>Salamandroidea</taxon>
        <taxon>Salamandridae</taxon>
        <taxon>Pleurodelinae</taxon>
        <taxon>Pleurodeles</taxon>
    </lineage>
</organism>
<accession>A0AAV7MZP1</accession>
<feature type="compositionally biased region" description="Basic and acidic residues" evidence="1">
    <location>
        <begin position="107"/>
        <end position="123"/>
    </location>
</feature>
<reference evidence="2" key="1">
    <citation type="journal article" date="2022" name="bioRxiv">
        <title>Sequencing and chromosome-scale assembly of the giantPleurodeles waltlgenome.</title>
        <authorList>
            <person name="Brown T."/>
            <person name="Elewa A."/>
            <person name="Iarovenko S."/>
            <person name="Subramanian E."/>
            <person name="Araus A.J."/>
            <person name="Petzold A."/>
            <person name="Susuki M."/>
            <person name="Suzuki K.-i.T."/>
            <person name="Hayashi T."/>
            <person name="Toyoda A."/>
            <person name="Oliveira C."/>
            <person name="Osipova E."/>
            <person name="Leigh N.D."/>
            <person name="Simon A."/>
            <person name="Yun M.H."/>
        </authorList>
    </citation>
    <scope>NUCLEOTIDE SEQUENCE</scope>
    <source>
        <strain evidence="2">20211129_DDA</strain>
        <tissue evidence="2">Liver</tissue>
    </source>
</reference>
<feature type="region of interest" description="Disordered" evidence="1">
    <location>
        <begin position="94"/>
        <end position="135"/>
    </location>
</feature>
<evidence type="ECO:0000313" key="2">
    <source>
        <dbReference type="EMBL" id="KAJ1109230.1"/>
    </source>
</evidence>
<feature type="region of interest" description="Disordered" evidence="1">
    <location>
        <begin position="43"/>
        <end position="75"/>
    </location>
</feature>
<comment type="caution">
    <text evidence="2">The sequence shown here is derived from an EMBL/GenBank/DDBJ whole genome shotgun (WGS) entry which is preliminary data.</text>
</comment>
<proteinExistence type="predicted"/>
<gene>
    <name evidence="2" type="ORF">NDU88_006593</name>
</gene>
<keyword evidence="3" id="KW-1185">Reference proteome</keyword>